<dbReference type="Pfam" id="PF06202">
    <property type="entry name" value="GDE_C"/>
    <property type="match status" value="1"/>
</dbReference>
<feature type="domain" description="Glycogen debranching enzyme bacterial and archaeal type N-terminal" evidence="2">
    <location>
        <begin position="18"/>
        <end position="235"/>
    </location>
</feature>
<dbReference type="KEGG" id="scl:sce2296"/>
<dbReference type="AlphaFoldDB" id="A9G0Z9"/>
<dbReference type="FunFam" id="1.50.10.10:FF:000073">
    <property type="entry name" value="Glycogen debranching enzyme, hypothetical (TreX-like)"/>
    <property type="match status" value="1"/>
</dbReference>
<dbReference type="EC" id="2.4.1.25" evidence="3"/>
<proteinExistence type="predicted"/>
<dbReference type="InterPro" id="IPR008928">
    <property type="entry name" value="6-hairpin_glycosidase_sf"/>
</dbReference>
<dbReference type="Proteomes" id="UP000002139">
    <property type="component" value="Chromosome"/>
</dbReference>
<dbReference type="InterPro" id="IPR006451">
    <property type="entry name" value="Glycogen_debranch_arc"/>
</dbReference>
<evidence type="ECO:0000259" key="1">
    <source>
        <dbReference type="Pfam" id="PF06202"/>
    </source>
</evidence>
<dbReference type="OrthoDB" id="9761875at2"/>
<dbReference type="SUPFAM" id="SSF48208">
    <property type="entry name" value="Six-hairpin glycosidases"/>
    <property type="match status" value="1"/>
</dbReference>
<dbReference type="BioCyc" id="SCEL448385:SCE_RS11775-MONOMER"/>
<organism evidence="3 4">
    <name type="scientific">Sorangium cellulosum (strain So ce56)</name>
    <name type="common">Polyangium cellulosum (strain So ce56)</name>
    <dbReference type="NCBI Taxonomy" id="448385"/>
    <lineage>
        <taxon>Bacteria</taxon>
        <taxon>Pseudomonadati</taxon>
        <taxon>Myxococcota</taxon>
        <taxon>Polyangia</taxon>
        <taxon>Polyangiales</taxon>
        <taxon>Polyangiaceae</taxon>
        <taxon>Sorangium</taxon>
    </lineage>
</organism>
<evidence type="ECO:0000313" key="4">
    <source>
        <dbReference type="Proteomes" id="UP000002139"/>
    </source>
</evidence>
<dbReference type="InterPro" id="IPR012341">
    <property type="entry name" value="6hp_glycosidase-like_sf"/>
</dbReference>
<dbReference type="GO" id="GO:0004134">
    <property type="term" value="F:4-alpha-glucanotransferase activity"/>
    <property type="evidence" value="ECO:0007669"/>
    <property type="project" value="UniProtKB-EC"/>
</dbReference>
<name>A9G0Z9_SORC5</name>
<dbReference type="STRING" id="448385.sce2296"/>
<reference evidence="3 4" key="1">
    <citation type="journal article" date="2007" name="Nat. Biotechnol.">
        <title>Complete genome sequence of the myxobacterium Sorangium cellulosum.</title>
        <authorList>
            <person name="Schneiker S."/>
            <person name="Perlova O."/>
            <person name="Kaiser O."/>
            <person name="Gerth K."/>
            <person name="Alici A."/>
            <person name="Altmeyer M.O."/>
            <person name="Bartels D."/>
            <person name="Bekel T."/>
            <person name="Beyer S."/>
            <person name="Bode E."/>
            <person name="Bode H.B."/>
            <person name="Bolten C.J."/>
            <person name="Choudhuri J.V."/>
            <person name="Doss S."/>
            <person name="Elnakady Y.A."/>
            <person name="Frank B."/>
            <person name="Gaigalat L."/>
            <person name="Goesmann A."/>
            <person name="Groeger C."/>
            <person name="Gross F."/>
            <person name="Jelsbak L."/>
            <person name="Jelsbak L."/>
            <person name="Kalinowski J."/>
            <person name="Kegler C."/>
            <person name="Knauber T."/>
            <person name="Konietzny S."/>
            <person name="Kopp M."/>
            <person name="Krause L."/>
            <person name="Krug D."/>
            <person name="Linke B."/>
            <person name="Mahmud T."/>
            <person name="Martinez-Arias R."/>
            <person name="McHardy A.C."/>
            <person name="Merai M."/>
            <person name="Meyer F."/>
            <person name="Mormann S."/>
            <person name="Munoz-Dorado J."/>
            <person name="Perez J."/>
            <person name="Pradella S."/>
            <person name="Rachid S."/>
            <person name="Raddatz G."/>
            <person name="Rosenau F."/>
            <person name="Rueckert C."/>
            <person name="Sasse F."/>
            <person name="Scharfe M."/>
            <person name="Schuster S.C."/>
            <person name="Suen G."/>
            <person name="Treuner-Lange A."/>
            <person name="Velicer G.J."/>
            <person name="Vorholter F.-J."/>
            <person name="Weissman K.J."/>
            <person name="Welch R.D."/>
            <person name="Wenzel S.C."/>
            <person name="Whitworth D.E."/>
            <person name="Wilhelm S."/>
            <person name="Wittmann C."/>
            <person name="Bloecker H."/>
            <person name="Puehler A."/>
            <person name="Mueller R."/>
        </authorList>
    </citation>
    <scope>NUCLEOTIDE SEQUENCE [LARGE SCALE GENOMIC DNA]</scope>
    <source>
        <strain evidence="4">So ce56</strain>
    </source>
</reference>
<gene>
    <name evidence="3" type="primary">malQ1</name>
    <name evidence="3" type="ordered locus">sce2296</name>
</gene>
<keyword evidence="4" id="KW-1185">Reference proteome</keyword>
<evidence type="ECO:0000313" key="3">
    <source>
        <dbReference type="EMBL" id="CAN92455.1"/>
    </source>
</evidence>
<dbReference type="InterPro" id="IPR010401">
    <property type="entry name" value="AGL/Gdb1"/>
</dbReference>
<evidence type="ECO:0000259" key="2">
    <source>
        <dbReference type="Pfam" id="PF12439"/>
    </source>
</evidence>
<dbReference type="InterPro" id="IPR032790">
    <property type="entry name" value="GDE_C"/>
</dbReference>
<sequence>MVGMGREICGDLRIAEEREWLVTNGIGGYGSGTVAGSLTRGYHGLLVAALRPPVDRRLMLVKLDEAVMYRGAAWDLATNRWASGAVAPSGFVNIEHFALEGSIPCWRYACADALLEKRVWMEHGQNTTYVAYTALQAREPLRLTARAIANNRVFHNTGTVAWPAEVSAASGGVRVVTAGDALPLFLKLEGGAATPATELYRGFALPAETARGLLDRDDHVHVATFEATLLPGETVVFLAAAGDGTTAVDPEALPRRRARDRALLSAWSGAWPSGAAAAPGWVSQLVLAADQFVVDRAQTPGGSPGKSIIAGYPWFEDWGRDTMISLPGLALSTGQASIAAPILRTFAAFVDQGMLPNRFPDGAAHPEYNTMDATLWYFQAIRACHEATGDDGLLRDLFPVLRDIVDWHIRGTRYGIQVDPGDGLLRGGQDGVQLTWMDAKVGDRVITPRIGKPVEINALWYNALRAMVAFAARLGEPAEPYQGMAARALASFERFWNAAAGYCYDVLDGPAGAEVALRPNQIFAVSLPESLLSPERQRAVVDACARALLTSYGLRSLAPSDPAYQGFYGGDQERRDAAYHQGMVWAWLIGPFVEAHLRVYGDPDAARRLLAPMGDHINAAGLGSISEIFDGDAPFAPRGCIAQAWSVAEVLRAFTLLDQVALPGSLSP</sequence>
<dbReference type="GO" id="GO:0005980">
    <property type="term" value="P:glycogen catabolic process"/>
    <property type="evidence" value="ECO:0007669"/>
    <property type="project" value="InterPro"/>
</dbReference>
<dbReference type="PANTHER" id="PTHR10569:SF2">
    <property type="entry name" value="GLYCOGEN DEBRANCHING ENZYME"/>
    <property type="match status" value="1"/>
</dbReference>
<dbReference type="InterPro" id="IPR024742">
    <property type="entry name" value="Glycogen_debranch_N"/>
</dbReference>
<accession>A9G0Z9</accession>
<dbReference type="Gene3D" id="1.50.10.10">
    <property type="match status" value="1"/>
</dbReference>
<dbReference type="GO" id="GO:0004135">
    <property type="term" value="F:amylo-alpha-1,6-glucosidase activity"/>
    <property type="evidence" value="ECO:0007669"/>
    <property type="project" value="InterPro"/>
</dbReference>
<dbReference type="RefSeq" id="WP_012234929.1">
    <property type="nucleotide sequence ID" value="NC_010162.1"/>
</dbReference>
<protein>
    <submittedName>
        <fullName evidence="3">4-alpha-glucanotransferase</fullName>
        <ecNumber evidence="3">2.4.1.25</ecNumber>
    </submittedName>
</protein>
<dbReference type="eggNOG" id="COG3408">
    <property type="taxonomic scope" value="Bacteria"/>
</dbReference>
<dbReference type="HOGENOM" id="CLU_026835_0_0_7"/>
<dbReference type="Pfam" id="PF12439">
    <property type="entry name" value="GDE_N"/>
    <property type="match status" value="1"/>
</dbReference>
<dbReference type="EMBL" id="AM746676">
    <property type="protein sequence ID" value="CAN92455.1"/>
    <property type="molecule type" value="Genomic_DNA"/>
</dbReference>
<dbReference type="NCBIfam" id="TIGR01561">
    <property type="entry name" value="gde_arch"/>
    <property type="match status" value="1"/>
</dbReference>
<keyword evidence="3" id="KW-0328">Glycosyltransferase</keyword>
<keyword evidence="3" id="KW-0808">Transferase</keyword>
<dbReference type="PANTHER" id="PTHR10569">
    <property type="entry name" value="GLYCOGEN DEBRANCHING ENZYME"/>
    <property type="match status" value="1"/>
</dbReference>
<feature type="domain" description="Glycogen debranching enzyme C-terminal" evidence="1">
    <location>
        <begin position="288"/>
        <end position="652"/>
    </location>
</feature>